<dbReference type="OrthoDB" id="8727862at2"/>
<feature type="domain" description="TonB-dependent receptor plug" evidence="7">
    <location>
        <begin position="56"/>
        <end position="160"/>
    </location>
</feature>
<proteinExistence type="inferred from homology"/>
<dbReference type="PANTHER" id="PTHR40980">
    <property type="entry name" value="PLUG DOMAIN-CONTAINING PROTEIN"/>
    <property type="match status" value="1"/>
</dbReference>
<keyword evidence="3" id="KW-0998">Cell outer membrane</keyword>
<dbReference type="GO" id="GO:0009279">
    <property type="term" value="C:cell outer membrane"/>
    <property type="evidence" value="ECO:0007669"/>
    <property type="project" value="UniProtKB-SubCell"/>
</dbReference>
<dbReference type="AlphaFoldDB" id="B3PEE4"/>
<dbReference type="InterPro" id="IPR010104">
    <property type="entry name" value="TonB_rcpt_bac"/>
</dbReference>
<evidence type="ECO:0000259" key="7">
    <source>
        <dbReference type="Pfam" id="PF07715"/>
    </source>
</evidence>
<dbReference type="SUPFAM" id="SSF56935">
    <property type="entry name" value="Porins"/>
    <property type="match status" value="1"/>
</dbReference>
<sequence>MSSLVFKKKKLSIYVAALSMAAMGMPALAQGTGDENIEEIVVTGIRGSQKAAVDVKRNAANVVDSIVAEDIGKLPDVTIADSLQRVTGVQIQRTAGEGSVLNVRGMPQVLTTLNGEAFLSPWAITGVQANYSDIPASMVSGVDVLKSQSASTTAGGISGVVDLKTRRGLDLDEGWTATAAIEGSEGSITKDTNHDVNGFVGWNNGDIAFTLGAFHSNTNAANYQMYEDSRLGFVNTGGDPLDLNGNGKLDDRYLVPAGYGVKAFVMERERQGLATSFQANLSDSLKFTSELFYTKMDQYDRGVETQFNGSNDSNYDVLRPGTQARQEAVVPASGSTPERVIHSVQVAVVEAPDFQATTKSIQNHTDAINANFQLEFDNGGAFSGSVRYVHAEAEKEFEQATFQQGTPAWYWIDADGDNQNDPRDPFWVTVDYTKEYPTFSYNEDLSGIDRLNLFQAFAIGQTDKATMDVLRADGHYEFEWNTFNSVDFGVRLDRRDVDSKKYDYLTPTGRYSTWADPTVPEEDWYQMLPGDYVWQRYPDWYDFKGNAQLGQNPFTDLQSQLISYSDFGPFKGFESGVAALDPKSLDDVNGFMNFIYPGATKFADPAKAYSVVEDTASVYIQGNFENRDAALPFSGNVGVRVVETRREVVNAVYDAGAVPQEGTYYGGGYQATLGQPQGWQVMYKTLGTETTKTSFVDVLPSANINFFPHDDVIVRFGYSKTMSRNDLVNVGEGETLWYQEYKVYTPDGDREDADGKYKVVTSPGGGNDQGNPYVKPWRANNWNLSTEWYFADGAILGVGVFLIDVESATETLQEARAYPDSDGVVRRTANVWTTQNVSASDLKGIEFGYKQPFDFLPGIFGNTGIEFNYTYSDSDSGDEDLEGNSFPLQSNSKHQYNAILWYQGDKLSTRIAYNWRSEIYQGRVGLNTNEAPISLGNWTEAAGYLDASVNYDLLDNLTVYLQGTNLTETNYRNYAQFESQFHSLSVQERRIAVGLRVRL</sequence>
<keyword evidence="8" id="KW-0675">Receptor</keyword>
<dbReference type="Gene3D" id="2.170.130.10">
    <property type="entry name" value="TonB-dependent receptor, plug domain"/>
    <property type="match status" value="1"/>
</dbReference>
<feature type="domain" description="TonB-dependent receptor-like beta-barrel" evidence="6">
    <location>
        <begin position="434"/>
        <end position="966"/>
    </location>
</feature>
<reference evidence="8 9" key="1">
    <citation type="journal article" date="2008" name="J. Bacteriol.">
        <title>Insights into plant cell wall degradation from the genome sequence of the soil bacterium Cellvibrio japonicus.</title>
        <authorList>
            <person name="Deboy R.T."/>
            <person name="Mongodin E.F."/>
            <person name="Fouts D.E."/>
            <person name="Tailford L.E."/>
            <person name="Khouri H."/>
            <person name="Emerson J.B."/>
            <person name="Mohamoud Y."/>
            <person name="Watkins K."/>
            <person name="Henrissat B."/>
            <person name="Gilbert H.J."/>
            <person name="Nelson K.E."/>
        </authorList>
    </citation>
    <scope>NUCLEOTIDE SEQUENCE [LARGE SCALE GENOMIC DNA]</scope>
    <source>
        <strain evidence="8 9">Ueda107</strain>
    </source>
</reference>
<keyword evidence="4" id="KW-0798">TonB box</keyword>
<organism evidence="8 9">
    <name type="scientific">Cellvibrio japonicus (strain Ueda107)</name>
    <name type="common">Pseudomonas fluorescens subsp. cellulosa</name>
    <dbReference type="NCBI Taxonomy" id="498211"/>
    <lineage>
        <taxon>Bacteria</taxon>
        <taxon>Pseudomonadati</taxon>
        <taxon>Pseudomonadota</taxon>
        <taxon>Gammaproteobacteria</taxon>
        <taxon>Cellvibrionales</taxon>
        <taxon>Cellvibrionaceae</taxon>
        <taxon>Cellvibrio</taxon>
    </lineage>
</organism>
<dbReference type="PANTHER" id="PTHR40980:SF3">
    <property type="entry name" value="TONB-DEPENDENT RECEPTOR-LIKE BETA-BARREL DOMAIN-CONTAINING PROTEIN"/>
    <property type="match status" value="1"/>
</dbReference>
<keyword evidence="9" id="KW-1185">Reference proteome</keyword>
<dbReference type="Gene3D" id="2.40.170.20">
    <property type="entry name" value="TonB-dependent receptor, beta-barrel domain"/>
    <property type="match status" value="1"/>
</dbReference>
<dbReference type="InterPro" id="IPR000531">
    <property type="entry name" value="Beta-barrel_TonB"/>
</dbReference>
<dbReference type="eggNOG" id="COG1629">
    <property type="taxonomic scope" value="Bacteria"/>
</dbReference>
<dbReference type="HOGENOM" id="CLU_006935_2_0_6"/>
<comment type="similarity">
    <text evidence="4">Belongs to the TonB-dependent receptor family.</text>
</comment>
<feature type="signal peptide" evidence="5">
    <location>
        <begin position="1"/>
        <end position="29"/>
    </location>
</feature>
<feature type="chain" id="PRO_5002793982" evidence="5">
    <location>
        <begin position="30"/>
        <end position="999"/>
    </location>
</feature>
<evidence type="ECO:0000256" key="2">
    <source>
        <dbReference type="ARBA" id="ARBA00023136"/>
    </source>
</evidence>
<evidence type="ECO:0000313" key="8">
    <source>
        <dbReference type="EMBL" id="ACE82657.1"/>
    </source>
</evidence>
<accession>B3PEE4</accession>
<keyword evidence="5" id="KW-0732">Signal</keyword>
<evidence type="ECO:0000313" key="9">
    <source>
        <dbReference type="Proteomes" id="UP000001036"/>
    </source>
</evidence>
<dbReference type="NCBIfam" id="TIGR01782">
    <property type="entry name" value="TonB-Xanth-Caul"/>
    <property type="match status" value="1"/>
</dbReference>
<dbReference type="InterPro" id="IPR036942">
    <property type="entry name" value="Beta-barrel_TonB_sf"/>
</dbReference>
<evidence type="ECO:0000256" key="1">
    <source>
        <dbReference type="ARBA" id="ARBA00004442"/>
    </source>
</evidence>
<dbReference type="InterPro" id="IPR012910">
    <property type="entry name" value="Plug_dom"/>
</dbReference>
<dbReference type="RefSeq" id="WP_012488822.1">
    <property type="nucleotide sequence ID" value="NC_010995.1"/>
</dbReference>
<dbReference type="KEGG" id="cja:CJA_3246"/>
<dbReference type="eggNOG" id="COG4771">
    <property type="taxonomic scope" value="Bacteria"/>
</dbReference>
<comment type="subcellular location">
    <subcellularLocation>
        <location evidence="1 4">Cell outer membrane</location>
    </subcellularLocation>
</comment>
<evidence type="ECO:0000256" key="5">
    <source>
        <dbReference type="SAM" id="SignalP"/>
    </source>
</evidence>
<dbReference type="STRING" id="498211.CJA_3246"/>
<evidence type="ECO:0000256" key="4">
    <source>
        <dbReference type="RuleBase" id="RU003357"/>
    </source>
</evidence>
<gene>
    <name evidence="8" type="ordered locus">CJA_3246</name>
</gene>
<dbReference type="Pfam" id="PF07715">
    <property type="entry name" value="Plug"/>
    <property type="match status" value="1"/>
</dbReference>
<name>B3PEE4_CELJU</name>
<dbReference type="EMBL" id="CP000934">
    <property type="protein sequence ID" value="ACE82657.1"/>
    <property type="molecule type" value="Genomic_DNA"/>
</dbReference>
<evidence type="ECO:0000256" key="3">
    <source>
        <dbReference type="ARBA" id="ARBA00023237"/>
    </source>
</evidence>
<dbReference type="Proteomes" id="UP000001036">
    <property type="component" value="Chromosome"/>
</dbReference>
<dbReference type="InterPro" id="IPR037066">
    <property type="entry name" value="Plug_dom_sf"/>
</dbReference>
<evidence type="ECO:0000259" key="6">
    <source>
        <dbReference type="Pfam" id="PF00593"/>
    </source>
</evidence>
<keyword evidence="2 4" id="KW-0472">Membrane</keyword>
<protein>
    <submittedName>
        <fullName evidence="8">TonB-dependent receptor</fullName>
    </submittedName>
</protein>
<dbReference type="Pfam" id="PF00593">
    <property type="entry name" value="TonB_dep_Rec_b-barrel"/>
    <property type="match status" value="1"/>
</dbReference>